<gene>
    <name evidence="10" type="ORF">EMPS_00634</name>
</gene>
<evidence type="ECO:0000256" key="4">
    <source>
        <dbReference type="ARBA" id="ARBA00022989"/>
    </source>
</evidence>
<feature type="region of interest" description="Disordered" evidence="6">
    <location>
        <begin position="81"/>
        <end position="125"/>
    </location>
</feature>
<dbReference type="OrthoDB" id="9970435at2759"/>
<evidence type="ECO:0000256" key="7">
    <source>
        <dbReference type="SAM" id="Phobius"/>
    </source>
</evidence>
<dbReference type="PROSITE" id="PS51380">
    <property type="entry name" value="EXS"/>
    <property type="match status" value="1"/>
</dbReference>
<feature type="compositionally biased region" description="Basic and acidic residues" evidence="6">
    <location>
        <begin position="191"/>
        <end position="202"/>
    </location>
</feature>
<feature type="compositionally biased region" description="Low complexity" evidence="6">
    <location>
        <begin position="1125"/>
        <end position="1138"/>
    </location>
</feature>
<keyword evidence="3 7" id="KW-0812">Transmembrane</keyword>
<dbReference type="PROSITE" id="PS51382">
    <property type="entry name" value="SPX"/>
    <property type="match status" value="1"/>
</dbReference>
<feature type="transmembrane region" description="Helical" evidence="7">
    <location>
        <begin position="911"/>
        <end position="928"/>
    </location>
</feature>
<feature type="region of interest" description="Disordered" evidence="6">
    <location>
        <begin position="395"/>
        <end position="442"/>
    </location>
</feature>
<comment type="subcellular location">
    <subcellularLocation>
        <location evidence="1">Membrane</location>
        <topology evidence="1">Multi-pass membrane protein</topology>
    </subcellularLocation>
</comment>
<feature type="transmembrane region" description="Helical" evidence="7">
    <location>
        <begin position="888"/>
        <end position="905"/>
    </location>
</feature>
<dbReference type="CDD" id="cd14475">
    <property type="entry name" value="SPX_SYG1_like"/>
    <property type="match status" value="1"/>
</dbReference>
<feature type="transmembrane region" description="Helical" evidence="7">
    <location>
        <begin position="656"/>
        <end position="676"/>
    </location>
</feature>
<feature type="compositionally biased region" description="Low complexity" evidence="6">
    <location>
        <begin position="1045"/>
        <end position="1060"/>
    </location>
</feature>
<comment type="caution">
    <text evidence="10">The sequence shown here is derived from an EMBL/GenBank/DDBJ whole genome shotgun (WGS) entry which is preliminary data.</text>
</comment>
<dbReference type="InterPro" id="IPR004342">
    <property type="entry name" value="EXS_C"/>
</dbReference>
<dbReference type="Pfam" id="PF03105">
    <property type="entry name" value="SPX"/>
    <property type="match status" value="1"/>
</dbReference>
<name>A0A9P3LRU6_9FUNG</name>
<feature type="compositionally biased region" description="Low complexity" evidence="6">
    <location>
        <begin position="989"/>
        <end position="1009"/>
    </location>
</feature>
<organism evidence="10 11">
    <name type="scientific">Entomortierella parvispora</name>
    <dbReference type="NCBI Taxonomy" id="205924"/>
    <lineage>
        <taxon>Eukaryota</taxon>
        <taxon>Fungi</taxon>
        <taxon>Fungi incertae sedis</taxon>
        <taxon>Mucoromycota</taxon>
        <taxon>Mortierellomycotina</taxon>
        <taxon>Mortierellomycetes</taxon>
        <taxon>Mortierellales</taxon>
        <taxon>Mortierellaceae</taxon>
        <taxon>Entomortierella</taxon>
    </lineage>
</organism>
<dbReference type="GO" id="GO:0005794">
    <property type="term" value="C:Golgi apparatus"/>
    <property type="evidence" value="ECO:0007669"/>
    <property type="project" value="TreeGrafter"/>
</dbReference>
<feature type="transmembrane region" description="Helical" evidence="7">
    <location>
        <begin position="612"/>
        <end position="635"/>
    </location>
</feature>
<evidence type="ECO:0000313" key="11">
    <source>
        <dbReference type="Proteomes" id="UP000827284"/>
    </source>
</evidence>
<sequence>MKFAKYLQDEVVPEWRKAYINYKQGKKLLKAIECAIDELEAKDVARHVVADEIAHHLQQEQSQYQQDGAPTVRLSIDPIRTDSLTGAPLSEEPESTTYPVRPDPTYTSESPTGTTPIISPGSHGRNYSAITIPQLQLASTATAITKGPSPQKSFLQKTSRIDDDEDDDDDDDDSSVDRFDPDTALQQDLQQQHEDRFRDSSRRPSLTPVSKGTKDRTGLPPPLERRGSMAQQFGQSARSQGHQLMRTLTRTFTMANHAPAPGNSYHSRIIQLEGGTIDSVMDQLLDEEKAFFKFLDDQLQMVDHFYKEKELEAVTKLKVIKQQLYVANEWKRLYDERMAKIQSDRGWYQTEWSRMRSGLGNMIADTDIIEDVTLGRAHTATPVKLSSDISHASSTEPIRYQASTSHSLGNDPAKGLRKRENTGRGEGEDMAGATSRSTAKPDIVDPAAFEEQMILQDEESRRQHLNHKVARARIKAALYEFYRSLEMLKNYKVLNNTGFVKILKKFDKTAGWKASKAYEATKLRASYFMSSTIVSDLITETEDLFINTFEKGHRRKGMAKLRIPDVKNQSHHSVATRVGIYLGLALPLFVQAVQSAFSEDTQEELPYWNSLLLAYAGLFLTTMFACLFGINMYVWAKSRINYKFIFEFDPRDNLDYHEFFELPVFFMLLLCLAMYLDFVSTPTLYFLNIYYPLIFMSIVLFVLFLPVHTANWGARKWFIQSFGRILASGFIRVEFRDFFIGDEMNSLAYSIEQFEFVVCAYTQSWNNLGEVCNTSHMWITPFFTSLPAWFRFVQCLRRYRDTLEWFPHLVNSGKYLMTLIQLFIYFSFRHYGPSRFEVAYIVISLLTSTYTFTWDVYMDWGLFRFGKHGGGAYGHPFLRAELVYQKKWVYYVAIVFDFVGRFSWIVRVMNLNVNASILSFGIAFLEVLRRWNWNFFRLENEHLNNCGQFRAIKDIPLPYHIRVEGDFEEEEQEEEERHDYKETGLGREPAVTGAASSAAAVASTPLTPSRKLSRQASQGQTIRSIGGTSRTSFQSRGSDLRKVASRSSSSLRPGSSAFSALGTPMAVPRSRTFVEDAMAEAGFGDHQREQLVGGLISNKFYDRRDFDSKIADVTEIVLPSRPKLSRSSTAGAASPATPKLSAAGTSEGQGGPLTGLGIEYPPKTPNPSRPVPRRRGTISSRIKSGFFGRSKDDSDDDDDEDDD</sequence>
<keyword evidence="10" id="KW-0675">Receptor</keyword>
<feature type="compositionally biased region" description="Polar residues" evidence="6">
    <location>
        <begin position="395"/>
        <end position="408"/>
    </location>
</feature>
<evidence type="ECO:0000259" key="8">
    <source>
        <dbReference type="PROSITE" id="PS51380"/>
    </source>
</evidence>
<feature type="compositionally biased region" description="Polar residues" evidence="6">
    <location>
        <begin position="1014"/>
        <end position="1037"/>
    </location>
</feature>
<dbReference type="Pfam" id="PF03124">
    <property type="entry name" value="EXS"/>
    <property type="match status" value="1"/>
</dbReference>
<feature type="region of interest" description="Disordered" evidence="6">
    <location>
        <begin position="1123"/>
        <end position="1203"/>
    </location>
</feature>
<evidence type="ECO:0000256" key="3">
    <source>
        <dbReference type="ARBA" id="ARBA00022692"/>
    </source>
</evidence>
<evidence type="ECO:0000256" key="5">
    <source>
        <dbReference type="ARBA" id="ARBA00023136"/>
    </source>
</evidence>
<feature type="compositionally biased region" description="Basic and acidic residues" evidence="6">
    <location>
        <begin position="212"/>
        <end position="227"/>
    </location>
</feature>
<dbReference type="PANTHER" id="PTHR10783">
    <property type="entry name" value="XENOTROPIC AND POLYTROPIC RETROVIRUS RECEPTOR 1-RELATED"/>
    <property type="match status" value="1"/>
</dbReference>
<feature type="compositionally biased region" description="Polar residues" evidence="6">
    <location>
        <begin position="105"/>
        <end position="117"/>
    </location>
</feature>
<feature type="compositionally biased region" description="Basic and acidic residues" evidence="6">
    <location>
        <begin position="975"/>
        <end position="985"/>
    </location>
</feature>
<keyword evidence="5 7" id="KW-0472">Membrane</keyword>
<dbReference type="GO" id="GO:0016036">
    <property type="term" value="P:cellular response to phosphate starvation"/>
    <property type="evidence" value="ECO:0007669"/>
    <property type="project" value="TreeGrafter"/>
</dbReference>
<feature type="compositionally biased region" description="Basic and acidic residues" evidence="6">
    <location>
        <begin position="418"/>
        <end position="427"/>
    </location>
</feature>
<feature type="domain" description="SPX" evidence="9">
    <location>
        <begin position="1"/>
        <end position="520"/>
    </location>
</feature>
<feature type="domain" description="EXS" evidence="8">
    <location>
        <begin position="771"/>
        <end position="969"/>
    </location>
</feature>
<dbReference type="InterPro" id="IPR004331">
    <property type="entry name" value="SPX_dom"/>
</dbReference>
<feature type="transmembrane region" description="Helical" evidence="7">
    <location>
        <begin position="838"/>
        <end position="857"/>
    </location>
</feature>
<feature type="region of interest" description="Disordered" evidence="6">
    <location>
        <begin position="966"/>
        <end position="1063"/>
    </location>
</feature>
<comment type="similarity">
    <text evidence="2">Belongs to the SYG1 (TC 2.A.94) family.</text>
</comment>
<evidence type="ECO:0000256" key="6">
    <source>
        <dbReference type="SAM" id="MobiDB-lite"/>
    </source>
</evidence>
<dbReference type="PANTHER" id="PTHR10783:SF103">
    <property type="entry name" value="SOLUTE CARRIER FAMILY 53 MEMBER 1"/>
    <property type="match status" value="1"/>
</dbReference>
<reference evidence="10" key="1">
    <citation type="submission" date="2021-11" db="EMBL/GenBank/DDBJ databases">
        <authorList>
            <person name="Herlambang A."/>
            <person name="Guo Y."/>
            <person name="Takashima Y."/>
            <person name="Nishizawa T."/>
        </authorList>
    </citation>
    <scope>NUCLEOTIDE SEQUENCE</scope>
    <source>
        <strain evidence="10">E1425</strain>
    </source>
</reference>
<dbReference type="EMBL" id="BQFW01000001">
    <property type="protein sequence ID" value="GJJ68288.1"/>
    <property type="molecule type" value="Genomic_DNA"/>
</dbReference>
<reference evidence="10" key="2">
    <citation type="journal article" date="2022" name="Microbiol. Resour. Announc.">
        <title>Whole-Genome Sequence of Entomortierella parvispora E1425, a Mucoromycotan Fungus Associated with Burkholderiaceae-Related Endosymbiotic Bacteria.</title>
        <authorList>
            <person name="Herlambang A."/>
            <person name="Guo Y."/>
            <person name="Takashima Y."/>
            <person name="Narisawa K."/>
            <person name="Ohta H."/>
            <person name="Nishizawa T."/>
        </authorList>
    </citation>
    <scope>NUCLEOTIDE SEQUENCE</scope>
    <source>
        <strain evidence="10">E1425</strain>
    </source>
</reference>
<feature type="compositionally biased region" description="Polar residues" evidence="6">
    <location>
        <begin position="229"/>
        <end position="242"/>
    </location>
</feature>
<feature type="region of interest" description="Disordered" evidence="6">
    <location>
        <begin position="143"/>
        <end position="242"/>
    </location>
</feature>
<dbReference type="GO" id="GO:0000822">
    <property type="term" value="F:inositol hexakisphosphate binding"/>
    <property type="evidence" value="ECO:0007669"/>
    <property type="project" value="TreeGrafter"/>
</dbReference>
<feature type="compositionally biased region" description="Acidic residues" evidence="6">
    <location>
        <begin position="1193"/>
        <end position="1203"/>
    </location>
</feature>
<feature type="transmembrane region" description="Helical" evidence="7">
    <location>
        <begin position="688"/>
        <end position="707"/>
    </location>
</feature>
<keyword evidence="4 7" id="KW-1133">Transmembrane helix</keyword>
<evidence type="ECO:0000256" key="2">
    <source>
        <dbReference type="ARBA" id="ARBA00009665"/>
    </source>
</evidence>
<evidence type="ECO:0000259" key="9">
    <source>
        <dbReference type="PROSITE" id="PS51382"/>
    </source>
</evidence>
<feature type="compositionally biased region" description="Polar residues" evidence="6">
    <location>
        <begin position="143"/>
        <end position="158"/>
    </location>
</feature>
<keyword evidence="11" id="KW-1185">Reference proteome</keyword>
<accession>A0A9P3LRU6</accession>
<feature type="compositionally biased region" description="Acidic residues" evidence="6">
    <location>
        <begin position="162"/>
        <end position="174"/>
    </location>
</feature>
<proteinExistence type="inferred from homology"/>
<dbReference type="AlphaFoldDB" id="A0A9P3LRU6"/>
<evidence type="ECO:0000256" key="1">
    <source>
        <dbReference type="ARBA" id="ARBA00004141"/>
    </source>
</evidence>
<dbReference type="Proteomes" id="UP000827284">
    <property type="component" value="Unassembled WGS sequence"/>
</dbReference>
<dbReference type="GO" id="GO:0006817">
    <property type="term" value="P:phosphate ion transport"/>
    <property type="evidence" value="ECO:0007669"/>
    <property type="project" value="TreeGrafter"/>
</dbReference>
<dbReference type="GO" id="GO:0005886">
    <property type="term" value="C:plasma membrane"/>
    <property type="evidence" value="ECO:0007669"/>
    <property type="project" value="TreeGrafter"/>
</dbReference>
<protein>
    <submittedName>
        <fullName evidence="10">Xenotropic and polytropic retrovirus receptor 1</fullName>
    </submittedName>
</protein>
<evidence type="ECO:0000313" key="10">
    <source>
        <dbReference type="EMBL" id="GJJ68288.1"/>
    </source>
</evidence>